<dbReference type="EMBL" id="JADWDJ010000016">
    <property type="protein sequence ID" value="KAG5268825.1"/>
    <property type="molecule type" value="Genomic_DNA"/>
</dbReference>
<organism evidence="2 3">
    <name type="scientific">Alosa alosa</name>
    <name type="common">allis shad</name>
    <dbReference type="NCBI Taxonomy" id="278164"/>
    <lineage>
        <taxon>Eukaryota</taxon>
        <taxon>Metazoa</taxon>
        <taxon>Chordata</taxon>
        <taxon>Craniata</taxon>
        <taxon>Vertebrata</taxon>
        <taxon>Euteleostomi</taxon>
        <taxon>Actinopterygii</taxon>
        <taxon>Neopterygii</taxon>
        <taxon>Teleostei</taxon>
        <taxon>Clupei</taxon>
        <taxon>Clupeiformes</taxon>
        <taxon>Clupeoidei</taxon>
        <taxon>Clupeidae</taxon>
        <taxon>Alosa</taxon>
    </lineage>
</organism>
<protein>
    <submittedName>
        <fullName evidence="2">Uncharacterized protein</fullName>
    </submittedName>
</protein>
<feature type="signal peptide" evidence="1">
    <location>
        <begin position="1"/>
        <end position="21"/>
    </location>
</feature>
<name>A0AAV6G1X1_9TELE</name>
<keyword evidence="1" id="KW-0732">Signal</keyword>
<comment type="caution">
    <text evidence="2">The sequence shown here is derived from an EMBL/GenBank/DDBJ whole genome shotgun (WGS) entry which is preliminary data.</text>
</comment>
<keyword evidence="3" id="KW-1185">Reference proteome</keyword>
<proteinExistence type="predicted"/>
<evidence type="ECO:0000256" key="1">
    <source>
        <dbReference type="SAM" id="SignalP"/>
    </source>
</evidence>
<reference evidence="2" key="1">
    <citation type="submission" date="2020-10" db="EMBL/GenBank/DDBJ databases">
        <title>Chromosome-scale genome assembly of the Allis shad, Alosa alosa.</title>
        <authorList>
            <person name="Margot Z."/>
            <person name="Christophe K."/>
            <person name="Cabau C."/>
            <person name="Louis A."/>
            <person name="Berthelot C."/>
            <person name="Parey E."/>
            <person name="Roest Crollius H."/>
            <person name="Montfort J."/>
            <person name="Robinson-Rechavi M."/>
            <person name="Bucao C."/>
            <person name="Bouchez O."/>
            <person name="Gislard M."/>
            <person name="Lluch J."/>
            <person name="Milhes M."/>
            <person name="Lampietro C."/>
            <person name="Lopez Roques C."/>
            <person name="Donnadieu C."/>
            <person name="Braasch I."/>
            <person name="Desvignes T."/>
            <person name="Postlethwait J."/>
            <person name="Bobe J."/>
            <person name="Guiguen Y."/>
        </authorList>
    </citation>
    <scope>NUCLEOTIDE SEQUENCE</scope>
    <source>
        <strain evidence="2">M-15738</strain>
        <tissue evidence="2">Blood</tissue>
    </source>
</reference>
<dbReference type="AlphaFoldDB" id="A0AAV6G1X1"/>
<sequence length="150" mass="16627">MDPVMAVWSPLQICYFAVCLSLTFDQVAPAALKCYVERHGNNAVKFRLSHSPGINCTHYWSANRTVLVHEEGMLNTVVMETGNDYIVTNTCLHNVKYTADCSENQNPRAKCDDICPTAASLDVTPNGNATGALPSYRIIVLIWVFIFLAK</sequence>
<gene>
    <name evidence="2" type="ORF">AALO_G00216900</name>
</gene>
<dbReference type="Proteomes" id="UP000823561">
    <property type="component" value="Chromosome 16"/>
</dbReference>
<accession>A0AAV6G1X1</accession>
<evidence type="ECO:0000313" key="3">
    <source>
        <dbReference type="Proteomes" id="UP000823561"/>
    </source>
</evidence>
<feature type="chain" id="PRO_5043753305" evidence="1">
    <location>
        <begin position="22"/>
        <end position="150"/>
    </location>
</feature>
<evidence type="ECO:0000313" key="2">
    <source>
        <dbReference type="EMBL" id="KAG5268825.1"/>
    </source>
</evidence>